<dbReference type="EMBL" id="BPVZ01000093">
    <property type="protein sequence ID" value="GKV32009.1"/>
    <property type="molecule type" value="Genomic_DNA"/>
</dbReference>
<feature type="domain" description="C2H2-type" evidence="8">
    <location>
        <begin position="109"/>
        <end position="136"/>
    </location>
</feature>
<dbReference type="PROSITE" id="PS00028">
    <property type="entry name" value="ZINC_FINGER_C2H2_1"/>
    <property type="match status" value="1"/>
</dbReference>
<feature type="compositionally biased region" description="Low complexity" evidence="7">
    <location>
        <begin position="231"/>
        <end position="246"/>
    </location>
</feature>
<dbReference type="SUPFAM" id="SSF57667">
    <property type="entry name" value="beta-beta-alpha zinc fingers"/>
    <property type="match status" value="1"/>
</dbReference>
<evidence type="ECO:0000256" key="4">
    <source>
        <dbReference type="ARBA" id="ARBA00022833"/>
    </source>
</evidence>
<organism evidence="9 10">
    <name type="scientific">Rubroshorea leprosula</name>
    <dbReference type="NCBI Taxonomy" id="152421"/>
    <lineage>
        <taxon>Eukaryota</taxon>
        <taxon>Viridiplantae</taxon>
        <taxon>Streptophyta</taxon>
        <taxon>Embryophyta</taxon>
        <taxon>Tracheophyta</taxon>
        <taxon>Spermatophyta</taxon>
        <taxon>Magnoliopsida</taxon>
        <taxon>eudicotyledons</taxon>
        <taxon>Gunneridae</taxon>
        <taxon>Pentapetalae</taxon>
        <taxon>rosids</taxon>
        <taxon>malvids</taxon>
        <taxon>Malvales</taxon>
        <taxon>Dipterocarpaceae</taxon>
        <taxon>Rubroshorea</taxon>
    </lineage>
</organism>
<evidence type="ECO:0000256" key="7">
    <source>
        <dbReference type="SAM" id="MobiDB-lite"/>
    </source>
</evidence>
<evidence type="ECO:0000256" key="5">
    <source>
        <dbReference type="ARBA" id="ARBA00023242"/>
    </source>
</evidence>
<keyword evidence="4" id="KW-0862">Zinc</keyword>
<dbReference type="InterPro" id="IPR044246">
    <property type="entry name" value="ZFP3-like"/>
</dbReference>
<accession>A0AAV5L4D5</accession>
<proteinExistence type="predicted"/>
<feature type="compositionally biased region" description="Basic and acidic residues" evidence="7">
    <location>
        <begin position="253"/>
        <end position="263"/>
    </location>
</feature>
<dbReference type="GO" id="GO:0009788">
    <property type="term" value="P:negative regulation of abscisic acid-activated signaling pathway"/>
    <property type="evidence" value="ECO:0007669"/>
    <property type="project" value="InterPro"/>
</dbReference>
<dbReference type="InterPro" id="IPR036236">
    <property type="entry name" value="Znf_C2H2_sf"/>
</dbReference>
<dbReference type="PROSITE" id="PS50157">
    <property type="entry name" value="ZINC_FINGER_C2H2_2"/>
    <property type="match status" value="1"/>
</dbReference>
<keyword evidence="3 6" id="KW-0863">Zinc-finger</keyword>
<dbReference type="GO" id="GO:0005634">
    <property type="term" value="C:nucleus"/>
    <property type="evidence" value="ECO:0007669"/>
    <property type="project" value="UniProtKB-SubCell"/>
</dbReference>
<keyword evidence="2" id="KW-0479">Metal-binding</keyword>
<dbReference type="GO" id="GO:0008270">
    <property type="term" value="F:zinc ion binding"/>
    <property type="evidence" value="ECO:0007669"/>
    <property type="project" value="UniProtKB-KW"/>
</dbReference>
<gene>
    <name evidence="9" type="ORF">SLEP1_g40649</name>
</gene>
<dbReference type="InterPro" id="IPR013087">
    <property type="entry name" value="Znf_C2H2_type"/>
</dbReference>
<dbReference type="PANTHER" id="PTHR47287">
    <property type="entry name" value="C2H2 AND C2HC ZINC FINGERS SUPERFAMILY PROTEIN"/>
    <property type="match status" value="1"/>
</dbReference>
<dbReference type="Pfam" id="PF13912">
    <property type="entry name" value="zf-C2H2_6"/>
    <property type="match status" value="1"/>
</dbReference>
<dbReference type="Gene3D" id="3.30.160.60">
    <property type="entry name" value="Classic Zinc Finger"/>
    <property type="match status" value="1"/>
</dbReference>
<comment type="subcellular location">
    <subcellularLocation>
        <location evidence="1">Nucleus</location>
    </subcellularLocation>
</comment>
<feature type="compositionally biased region" description="Low complexity" evidence="7">
    <location>
        <begin position="10"/>
        <end position="23"/>
    </location>
</feature>
<protein>
    <recommendedName>
        <fullName evidence="8">C2H2-type domain-containing protein</fullName>
    </recommendedName>
</protein>
<sequence>MENFVSKPCSSESSSISATSSEEVNGSSEAMIMKAKLKGKFTEDQSEPTHPGPDLCLSIKERSPRDQGSIHGSDVELKLSNMSSSYQAYQSGASESLEKDFQAVKPKAFTCSFCKKEFSTSQALGGHQNAHKQERAMAKRRKELDLGGVGHQASPYPYYTYSSFYSRPPLYGSYNRALGVLDPNPMIQKPPPPSYPWNALGYRFSQGGGIMMDGFQSHRTNTTAAFPRTMTTGSGASGSSGATSSTPNLFPQQRRDEPDHDPPEDSGLDLTLKL</sequence>
<keyword evidence="10" id="KW-1185">Reference proteome</keyword>
<reference evidence="9 10" key="1">
    <citation type="journal article" date="2021" name="Commun. Biol.">
        <title>The genome of Shorea leprosula (Dipterocarpaceae) highlights the ecological relevance of drought in aseasonal tropical rainforests.</title>
        <authorList>
            <person name="Ng K.K.S."/>
            <person name="Kobayashi M.J."/>
            <person name="Fawcett J.A."/>
            <person name="Hatakeyama M."/>
            <person name="Paape T."/>
            <person name="Ng C.H."/>
            <person name="Ang C.C."/>
            <person name="Tnah L.H."/>
            <person name="Lee C.T."/>
            <person name="Nishiyama T."/>
            <person name="Sese J."/>
            <person name="O'Brien M.J."/>
            <person name="Copetti D."/>
            <person name="Mohd Noor M.I."/>
            <person name="Ong R.C."/>
            <person name="Putra M."/>
            <person name="Sireger I.Z."/>
            <person name="Indrioko S."/>
            <person name="Kosugi Y."/>
            <person name="Izuno A."/>
            <person name="Isagi Y."/>
            <person name="Lee S.L."/>
            <person name="Shimizu K.K."/>
        </authorList>
    </citation>
    <scope>NUCLEOTIDE SEQUENCE [LARGE SCALE GENOMIC DNA]</scope>
    <source>
        <strain evidence="9">214</strain>
    </source>
</reference>
<name>A0AAV5L4D5_9ROSI</name>
<dbReference type="PANTHER" id="PTHR47287:SF9">
    <property type="entry name" value="ZINC FINGER PROTEIN 4-LIKE"/>
    <property type="match status" value="1"/>
</dbReference>
<keyword evidence="5" id="KW-0539">Nucleus</keyword>
<evidence type="ECO:0000313" key="9">
    <source>
        <dbReference type="EMBL" id="GKV32009.1"/>
    </source>
</evidence>
<feature type="region of interest" description="Disordered" evidence="7">
    <location>
        <begin position="226"/>
        <end position="274"/>
    </location>
</feature>
<dbReference type="AlphaFoldDB" id="A0AAV5L4D5"/>
<evidence type="ECO:0000259" key="8">
    <source>
        <dbReference type="PROSITE" id="PS50157"/>
    </source>
</evidence>
<evidence type="ECO:0000313" key="10">
    <source>
        <dbReference type="Proteomes" id="UP001054252"/>
    </source>
</evidence>
<evidence type="ECO:0000256" key="1">
    <source>
        <dbReference type="ARBA" id="ARBA00004123"/>
    </source>
</evidence>
<evidence type="ECO:0000256" key="2">
    <source>
        <dbReference type="ARBA" id="ARBA00022723"/>
    </source>
</evidence>
<evidence type="ECO:0000256" key="3">
    <source>
        <dbReference type="ARBA" id="ARBA00022771"/>
    </source>
</evidence>
<feature type="region of interest" description="Disordered" evidence="7">
    <location>
        <begin position="1"/>
        <end position="72"/>
    </location>
</feature>
<dbReference type="Proteomes" id="UP001054252">
    <property type="component" value="Unassembled WGS sequence"/>
</dbReference>
<comment type="caution">
    <text evidence="9">The sequence shown here is derived from an EMBL/GenBank/DDBJ whole genome shotgun (WGS) entry which is preliminary data.</text>
</comment>
<evidence type="ECO:0000256" key="6">
    <source>
        <dbReference type="PROSITE-ProRule" id="PRU00042"/>
    </source>
</evidence>